<organism evidence="1 2">
    <name type="scientific">Limnohabitans planktonicus II-D5</name>
    <dbReference type="NCBI Taxonomy" id="1293045"/>
    <lineage>
        <taxon>Bacteria</taxon>
        <taxon>Pseudomonadati</taxon>
        <taxon>Pseudomonadota</taxon>
        <taxon>Betaproteobacteria</taxon>
        <taxon>Burkholderiales</taxon>
        <taxon>Comamonadaceae</taxon>
        <taxon>Limnohabitans</taxon>
    </lineage>
</organism>
<dbReference type="PIRSF" id="PIRSF018634">
    <property type="entry name" value="UCP018634"/>
    <property type="match status" value="1"/>
</dbReference>
<dbReference type="OrthoDB" id="8607264at2"/>
<evidence type="ECO:0000313" key="2">
    <source>
        <dbReference type="Proteomes" id="UP000037507"/>
    </source>
</evidence>
<sequence>MQVFKNAWFTRFARKERISSDDLLDAVNRVSQGLFDADLGSGVYKQRIARPGQGRSKGYRSILLFRKDERCFFVYGYAKSELENITAQEEIQFRLMARHVLNLSQDQLALLMANGQFEEVN</sequence>
<comment type="caution">
    <text evidence="1">The sequence shown here is derived from an EMBL/GenBank/DDBJ whole genome shotgun (WGS) entry which is preliminary data.</text>
</comment>
<dbReference type="EMBL" id="LFYT02000007">
    <property type="protein sequence ID" value="PVE43201.1"/>
    <property type="molecule type" value="Genomic_DNA"/>
</dbReference>
<gene>
    <name evidence="1" type="ORF">H663_007880</name>
</gene>
<evidence type="ECO:0000313" key="1">
    <source>
        <dbReference type="EMBL" id="PVE43201.1"/>
    </source>
</evidence>
<dbReference type="Pfam" id="PF06296">
    <property type="entry name" value="RelE"/>
    <property type="match status" value="1"/>
</dbReference>
<reference evidence="1" key="1">
    <citation type="submission" date="2017-04" db="EMBL/GenBank/DDBJ databases">
        <title>Unexpected and diverse lifestyles within the genus Limnohabitans.</title>
        <authorList>
            <person name="Kasalicky V."/>
            <person name="Mehrshad M."/>
            <person name="Andrei S.-A."/>
            <person name="Salcher M."/>
            <person name="Kratochvilova H."/>
            <person name="Simek K."/>
            <person name="Ghai R."/>
        </authorList>
    </citation>
    <scope>NUCLEOTIDE SEQUENCE [LARGE SCALE GENOMIC DNA]</scope>
    <source>
        <strain evidence="1">II-D5</strain>
    </source>
</reference>
<dbReference type="AlphaFoldDB" id="A0A2T7UF20"/>
<accession>A0A2T7UF20</accession>
<dbReference type="Proteomes" id="UP000037507">
    <property type="component" value="Unassembled WGS sequence"/>
</dbReference>
<dbReference type="InterPro" id="IPR009387">
    <property type="entry name" value="HigB-2"/>
</dbReference>
<dbReference type="STRING" id="1293045.H663_12395"/>
<keyword evidence="2" id="KW-1185">Reference proteome</keyword>
<name>A0A2T7UF20_9BURK</name>
<proteinExistence type="predicted"/>
<protein>
    <submittedName>
        <fullName evidence="1">Addiction module toxin RelE</fullName>
    </submittedName>
</protein>